<evidence type="ECO:0000313" key="2">
    <source>
        <dbReference type="EMBL" id="GBO39153.1"/>
    </source>
</evidence>
<dbReference type="Proteomes" id="UP000499080">
    <property type="component" value="Unassembled WGS sequence"/>
</dbReference>
<gene>
    <name evidence="1" type="ORF">AVEN_7903_1</name>
    <name evidence="2" type="ORF">AVEN_83233_1</name>
</gene>
<evidence type="ECO:0000313" key="1">
    <source>
        <dbReference type="EMBL" id="GBO39143.1"/>
    </source>
</evidence>
<sequence>MVEFNGSEASKIICAISWHTATQRVNASLMSMLGSDVSIVRTSIQEKGESLMGQDRDCRPGDPPRRRMCSFVSLAVGGLHYRLRKKTSTQEPW</sequence>
<keyword evidence="3" id="KW-1185">Reference proteome</keyword>
<organism evidence="1 3">
    <name type="scientific">Araneus ventricosus</name>
    <name type="common">Orbweaver spider</name>
    <name type="synonym">Epeira ventricosa</name>
    <dbReference type="NCBI Taxonomy" id="182803"/>
    <lineage>
        <taxon>Eukaryota</taxon>
        <taxon>Metazoa</taxon>
        <taxon>Ecdysozoa</taxon>
        <taxon>Arthropoda</taxon>
        <taxon>Chelicerata</taxon>
        <taxon>Arachnida</taxon>
        <taxon>Araneae</taxon>
        <taxon>Araneomorphae</taxon>
        <taxon>Entelegynae</taxon>
        <taxon>Araneoidea</taxon>
        <taxon>Araneidae</taxon>
        <taxon>Araneus</taxon>
    </lineage>
</organism>
<comment type="caution">
    <text evidence="1">The sequence shown here is derived from an EMBL/GenBank/DDBJ whole genome shotgun (WGS) entry which is preliminary data.</text>
</comment>
<evidence type="ECO:0000313" key="3">
    <source>
        <dbReference type="Proteomes" id="UP000499080"/>
    </source>
</evidence>
<dbReference type="EMBL" id="BGPR01064077">
    <property type="protein sequence ID" value="GBO39153.1"/>
    <property type="molecule type" value="Genomic_DNA"/>
</dbReference>
<dbReference type="EMBL" id="BGPR01064072">
    <property type="protein sequence ID" value="GBO39143.1"/>
    <property type="molecule type" value="Genomic_DNA"/>
</dbReference>
<proteinExistence type="predicted"/>
<protein>
    <submittedName>
        <fullName evidence="1">Uncharacterized protein</fullName>
    </submittedName>
</protein>
<name>A0A4Y2WNR9_ARAVE</name>
<dbReference type="AlphaFoldDB" id="A0A4Y2WNR9"/>
<accession>A0A4Y2WNR9</accession>
<reference evidence="1 3" key="1">
    <citation type="journal article" date="2019" name="Sci. Rep.">
        <title>Orb-weaving spider Araneus ventricosus genome elucidates the spidroin gene catalogue.</title>
        <authorList>
            <person name="Kono N."/>
            <person name="Nakamura H."/>
            <person name="Ohtoshi R."/>
            <person name="Moran D.A.P."/>
            <person name="Shinohara A."/>
            <person name="Yoshida Y."/>
            <person name="Fujiwara M."/>
            <person name="Mori M."/>
            <person name="Tomita M."/>
            <person name="Arakawa K."/>
        </authorList>
    </citation>
    <scope>NUCLEOTIDE SEQUENCE [LARGE SCALE GENOMIC DNA]</scope>
</reference>